<organism evidence="1 2">
    <name type="scientific">Prorocentrum cordatum</name>
    <dbReference type="NCBI Taxonomy" id="2364126"/>
    <lineage>
        <taxon>Eukaryota</taxon>
        <taxon>Sar</taxon>
        <taxon>Alveolata</taxon>
        <taxon>Dinophyceae</taxon>
        <taxon>Prorocentrales</taxon>
        <taxon>Prorocentraceae</taxon>
        <taxon>Prorocentrum</taxon>
    </lineage>
</organism>
<reference evidence="1" key="1">
    <citation type="submission" date="2023-10" db="EMBL/GenBank/DDBJ databases">
        <authorList>
            <person name="Chen Y."/>
            <person name="Shah S."/>
            <person name="Dougan E. K."/>
            <person name="Thang M."/>
            <person name="Chan C."/>
        </authorList>
    </citation>
    <scope>NUCLEOTIDE SEQUENCE [LARGE SCALE GENOMIC DNA]</scope>
</reference>
<dbReference type="Proteomes" id="UP001189429">
    <property type="component" value="Unassembled WGS sequence"/>
</dbReference>
<evidence type="ECO:0000313" key="2">
    <source>
        <dbReference type="Proteomes" id="UP001189429"/>
    </source>
</evidence>
<dbReference type="EMBL" id="CAUYUJ010011780">
    <property type="protein sequence ID" value="CAK0832583.1"/>
    <property type="molecule type" value="Genomic_DNA"/>
</dbReference>
<name>A0ABN9SLD2_9DINO</name>
<gene>
    <name evidence="1" type="ORF">PCOR1329_LOCUS30565</name>
</gene>
<sequence>MGVSKSAARSWFRPRRCALSSTYGRLASGGARNILCVGCFARLPFCCPPFPSPRKAAAQVRSGETNRVIWMCWTGNNAVPSHLRLCLRTIQRNAGLPVILVTPSNVLRFVPDLHPAYEFLHLQHRADYLAGSPGRYPMGPFKPNTGLTRKWLEALRAKLDQALPVFQARQGYPFYWQEILRDIFVPASLVHRDKVARADVVGDRVAQLSRACLSTGGIFQTKKG</sequence>
<protein>
    <submittedName>
        <fullName evidence="1">Uncharacterized protein</fullName>
    </submittedName>
</protein>
<accession>A0ABN9SLD2</accession>
<keyword evidence="2" id="KW-1185">Reference proteome</keyword>
<evidence type="ECO:0000313" key="1">
    <source>
        <dbReference type="EMBL" id="CAK0832583.1"/>
    </source>
</evidence>
<comment type="caution">
    <text evidence="1">The sequence shown here is derived from an EMBL/GenBank/DDBJ whole genome shotgun (WGS) entry which is preliminary data.</text>
</comment>
<proteinExistence type="predicted"/>